<evidence type="ECO:0000313" key="2">
    <source>
        <dbReference type="Proteomes" id="UP000309872"/>
    </source>
</evidence>
<organism evidence="1 2">
    <name type="scientific">Sphingobacterium alkalisoli</name>
    <dbReference type="NCBI Taxonomy" id="1874115"/>
    <lineage>
        <taxon>Bacteria</taxon>
        <taxon>Pseudomonadati</taxon>
        <taxon>Bacteroidota</taxon>
        <taxon>Sphingobacteriia</taxon>
        <taxon>Sphingobacteriales</taxon>
        <taxon>Sphingobacteriaceae</taxon>
        <taxon>Sphingobacterium</taxon>
    </lineage>
</organism>
<keyword evidence="2" id="KW-1185">Reference proteome</keyword>
<name>A0A4U0H5U3_9SPHI</name>
<protein>
    <submittedName>
        <fullName evidence="1">Uncharacterized protein</fullName>
    </submittedName>
</protein>
<proteinExistence type="predicted"/>
<dbReference type="EMBL" id="SUKA01000002">
    <property type="protein sequence ID" value="TJY67131.1"/>
    <property type="molecule type" value="Genomic_DNA"/>
</dbReference>
<evidence type="ECO:0000313" key="1">
    <source>
        <dbReference type="EMBL" id="TJY67131.1"/>
    </source>
</evidence>
<dbReference type="Proteomes" id="UP000309872">
    <property type="component" value="Unassembled WGS sequence"/>
</dbReference>
<accession>A0A4U0H5U3</accession>
<gene>
    <name evidence="1" type="ORF">FAZ19_09610</name>
</gene>
<comment type="caution">
    <text evidence="1">The sequence shown here is derived from an EMBL/GenBank/DDBJ whole genome shotgun (WGS) entry which is preliminary data.</text>
</comment>
<dbReference type="OrthoDB" id="710054at2"/>
<sequence length="126" mass="14606">MKSNFDNVGFSQEQTRILSLPFAERVKETDFIRRDPVDWMDDTFDLTATQYDQLVGMDSNLLNEIATAVADTWDKGNLVSFNKAARPDSDQSAKDLLFSRQSQQQFTFSEEPQQALEQVSIWIRYR</sequence>
<dbReference type="AlphaFoldDB" id="A0A4U0H5U3"/>
<reference evidence="1 2" key="1">
    <citation type="submission" date="2019-04" db="EMBL/GenBank/DDBJ databases">
        <title>Sphingobacterium olei sp. nov., isolated from oil-contaminated soil.</title>
        <authorList>
            <person name="Liu B."/>
        </authorList>
    </citation>
    <scope>NUCLEOTIDE SEQUENCE [LARGE SCALE GENOMIC DNA]</scope>
    <source>
        <strain evidence="1 2">Y3L14</strain>
    </source>
</reference>
<dbReference type="RefSeq" id="WP_136820479.1">
    <property type="nucleotide sequence ID" value="NZ_BMJX01000002.1"/>
</dbReference>